<dbReference type="PANTHER" id="PTHR11091">
    <property type="entry name" value="OXIDOREDUCTASE-RELATED"/>
    <property type="match status" value="1"/>
</dbReference>
<dbReference type="OrthoDB" id="9769447at2"/>
<dbReference type="InterPro" id="IPR003767">
    <property type="entry name" value="Malate/L-lactate_DH-like"/>
</dbReference>
<keyword evidence="2" id="KW-0560">Oxidoreductase</keyword>
<keyword evidence="5" id="KW-1185">Reference proteome</keyword>
<dbReference type="Pfam" id="PF02615">
    <property type="entry name" value="Ldh_2"/>
    <property type="match status" value="1"/>
</dbReference>
<evidence type="ECO:0000313" key="3">
    <source>
        <dbReference type="EMBL" id="KAF3887926.1"/>
    </source>
</evidence>
<protein>
    <submittedName>
        <fullName evidence="3">Ldh family oxidoreductase</fullName>
    </submittedName>
    <submittedName>
        <fullName evidence="4">Malate dehydrogenase</fullName>
    </submittedName>
</protein>
<reference evidence="4" key="1">
    <citation type="journal article" date="2015" name="Genome Announc.">
        <title>Draft Genome Sequence of Tolypothrix boutellei Strain VB521301.</title>
        <authorList>
            <person name="Chandrababunaidu M.M."/>
            <person name="Singh D."/>
            <person name="Sen D."/>
            <person name="Bhan S."/>
            <person name="Das S."/>
            <person name="Gupta A."/>
            <person name="Adhikary S.P."/>
            <person name="Tripathy S."/>
        </authorList>
    </citation>
    <scope>NUCLEOTIDE SEQUENCE</scope>
    <source>
        <strain evidence="4">VB521301</strain>
    </source>
</reference>
<dbReference type="RefSeq" id="WP_038078433.1">
    <property type="nucleotide sequence ID" value="NZ_JHEG04000001.1"/>
</dbReference>
<dbReference type="Gene3D" id="3.30.1370.60">
    <property type="entry name" value="Hypothetical oxidoreductase yiak, domain 2"/>
    <property type="match status" value="1"/>
</dbReference>
<sequence length="347" mass="37204">MSSYNKISVKSLHNFFDAVLSPYELLPEVAEALKTHLVEANLCGMDSHGLQQIFGYVKSLQSGRINPKPNLSVNSVRPTTIRIDGDRAPGQYAGKVAMEKAIEVARQYGIAVVGVSNSNHFGMAGYYTRMAAEAGTIGFATSDTSAVDLAPYGGTKAKLGNNPISWGIPTGTSQPVILDMAAGTVSGGKVKHFAYQGLPIPFGWGLTEAGEPTDNPKQVAVNLPASYKGSGLAFVADLLCGPLLGTVAAMFKNKAIHDGANGTGHLFWVLDVEAWTDRNEFEQRVQNAIASLKETPRLDPNQPIYYPGELEAMTRQERLLTGIPIPQALIEELTAFFGEESVSPLIH</sequence>
<reference evidence="3" key="2">
    <citation type="submission" date="2019-11" db="EMBL/GenBank/DDBJ databases">
        <title>Improved Assembly of Tolypothrix boutellei genome.</title>
        <authorList>
            <person name="Sarangi A.N."/>
            <person name="Mukherjee M."/>
            <person name="Ghosh S."/>
            <person name="Singh D."/>
            <person name="Das A."/>
            <person name="Kant S."/>
            <person name="Prusty A."/>
            <person name="Tripathy S."/>
        </authorList>
    </citation>
    <scope>NUCLEOTIDE SEQUENCE</scope>
    <source>
        <strain evidence="3">VB521301</strain>
    </source>
</reference>
<dbReference type="InterPro" id="IPR036111">
    <property type="entry name" value="Mal/L-sulfo/L-lacto_DH-like_sf"/>
</dbReference>
<name>A0A0C1RBV2_9CYAN</name>
<evidence type="ECO:0000313" key="5">
    <source>
        <dbReference type="Proteomes" id="UP000029738"/>
    </source>
</evidence>
<dbReference type="AlphaFoldDB" id="A0A0C1RBV2"/>
<dbReference type="Gene3D" id="1.10.1530.10">
    <property type="match status" value="1"/>
</dbReference>
<dbReference type="STRING" id="1479485.DA73_0206825"/>
<dbReference type="PANTHER" id="PTHR11091:SF0">
    <property type="entry name" value="MALATE DEHYDROGENASE"/>
    <property type="match status" value="1"/>
</dbReference>
<dbReference type="GO" id="GO:0016491">
    <property type="term" value="F:oxidoreductase activity"/>
    <property type="evidence" value="ECO:0007669"/>
    <property type="project" value="UniProtKB-KW"/>
</dbReference>
<comment type="similarity">
    <text evidence="1">Belongs to the LDH2/MDH2 oxidoreductase family.</text>
</comment>
<dbReference type="InterPro" id="IPR043144">
    <property type="entry name" value="Mal/L-sulf/L-lact_DH-like_ah"/>
</dbReference>
<dbReference type="EMBL" id="JHEG02000019">
    <property type="protein sequence ID" value="KIE13113.1"/>
    <property type="molecule type" value="Genomic_DNA"/>
</dbReference>
<dbReference type="EMBL" id="JHEG04000001">
    <property type="protein sequence ID" value="KAF3887926.1"/>
    <property type="molecule type" value="Genomic_DNA"/>
</dbReference>
<evidence type="ECO:0000256" key="1">
    <source>
        <dbReference type="ARBA" id="ARBA00006056"/>
    </source>
</evidence>
<evidence type="ECO:0000256" key="2">
    <source>
        <dbReference type="ARBA" id="ARBA00023002"/>
    </source>
</evidence>
<dbReference type="InterPro" id="IPR043143">
    <property type="entry name" value="Mal/L-sulf/L-lact_DH-like_NADP"/>
</dbReference>
<gene>
    <name evidence="4" type="ORF">DA73_0206825</name>
    <name evidence="3" type="ORF">DA73_0400022355</name>
</gene>
<organism evidence="4">
    <name type="scientific">Tolypothrix bouteillei VB521301</name>
    <dbReference type="NCBI Taxonomy" id="1479485"/>
    <lineage>
        <taxon>Bacteria</taxon>
        <taxon>Bacillati</taxon>
        <taxon>Cyanobacteriota</taxon>
        <taxon>Cyanophyceae</taxon>
        <taxon>Nostocales</taxon>
        <taxon>Tolypothrichaceae</taxon>
        <taxon>Tolypothrix</taxon>
    </lineage>
</organism>
<proteinExistence type="inferred from homology"/>
<comment type="caution">
    <text evidence="4">The sequence shown here is derived from an EMBL/GenBank/DDBJ whole genome shotgun (WGS) entry which is preliminary data.</text>
</comment>
<accession>A0A0C1RBV2</accession>
<dbReference type="SUPFAM" id="SSF89733">
    <property type="entry name" value="L-sulfolactate dehydrogenase-like"/>
    <property type="match status" value="1"/>
</dbReference>
<dbReference type="Proteomes" id="UP000029738">
    <property type="component" value="Unassembled WGS sequence"/>
</dbReference>
<evidence type="ECO:0000313" key="4">
    <source>
        <dbReference type="EMBL" id="KIE13113.1"/>
    </source>
</evidence>